<dbReference type="PANTHER" id="PTHR35697">
    <property type="entry name" value="OS08G0108300 PROTEIN"/>
    <property type="match status" value="1"/>
</dbReference>
<accession>A0AAV2D291</accession>
<gene>
    <name evidence="2" type="ORF">LTRI10_LOCUS9679</name>
</gene>
<evidence type="ECO:0000256" key="1">
    <source>
        <dbReference type="SAM" id="Phobius"/>
    </source>
</evidence>
<dbReference type="Proteomes" id="UP001497516">
    <property type="component" value="Chromosome 10"/>
</dbReference>
<keyword evidence="1" id="KW-0812">Transmembrane</keyword>
<keyword evidence="1" id="KW-0472">Membrane</keyword>
<feature type="transmembrane region" description="Helical" evidence="1">
    <location>
        <begin position="6"/>
        <end position="32"/>
    </location>
</feature>
<organism evidence="2 3">
    <name type="scientific">Linum trigynum</name>
    <dbReference type="NCBI Taxonomy" id="586398"/>
    <lineage>
        <taxon>Eukaryota</taxon>
        <taxon>Viridiplantae</taxon>
        <taxon>Streptophyta</taxon>
        <taxon>Embryophyta</taxon>
        <taxon>Tracheophyta</taxon>
        <taxon>Spermatophyta</taxon>
        <taxon>Magnoliopsida</taxon>
        <taxon>eudicotyledons</taxon>
        <taxon>Gunneridae</taxon>
        <taxon>Pentapetalae</taxon>
        <taxon>rosids</taxon>
        <taxon>fabids</taxon>
        <taxon>Malpighiales</taxon>
        <taxon>Linaceae</taxon>
        <taxon>Linum</taxon>
    </lineage>
</organism>
<evidence type="ECO:0000313" key="3">
    <source>
        <dbReference type="Proteomes" id="UP001497516"/>
    </source>
</evidence>
<sequence>MAAPTVIIIVVFISFGGLLCLAGLAAVVLCCLKKLKKKPTAKHEVDLIHVDEHARVKEAVVPGSAVVLEIEEDLHVDEVVRKDDEVAAAGHHHHLHGLHGKPAAGVGASSEVAAVASSGGAAREVN</sequence>
<dbReference type="AlphaFoldDB" id="A0AAV2D291"/>
<proteinExistence type="predicted"/>
<evidence type="ECO:0000313" key="2">
    <source>
        <dbReference type="EMBL" id="CAL1362905.1"/>
    </source>
</evidence>
<dbReference type="InterPro" id="IPR044950">
    <property type="entry name" value="TED6/7"/>
</dbReference>
<protein>
    <submittedName>
        <fullName evidence="2">Uncharacterized protein</fullName>
    </submittedName>
</protein>
<reference evidence="2 3" key="1">
    <citation type="submission" date="2024-04" db="EMBL/GenBank/DDBJ databases">
        <authorList>
            <person name="Fracassetti M."/>
        </authorList>
    </citation>
    <scope>NUCLEOTIDE SEQUENCE [LARGE SCALE GENOMIC DNA]</scope>
</reference>
<name>A0AAV2D291_9ROSI</name>
<dbReference type="PANTHER" id="PTHR35697:SF10">
    <property type="entry name" value="PROTEIN TRACHEARY ELEMENT DIFFERENTIATION-RELATED 6"/>
    <property type="match status" value="1"/>
</dbReference>
<keyword evidence="1" id="KW-1133">Transmembrane helix</keyword>
<dbReference type="GO" id="GO:0009834">
    <property type="term" value="P:plant-type secondary cell wall biogenesis"/>
    <property type="evidence" value="ECO:0007669"/>
    <property type="project" value="InterPro"/>
</dbReference>
<keyword evidence="3" id="KW-1185">Reference proteome</keyword>
<dbReference type="EMBL" id="OZ034814">
    <property type="protein sequence ID" value="CAL1362905.1"/>
    <property type="molecule type" value="Genomic_DNA"/>
</dbReference>